<sequence>MMDFHFYLDYHVKVFNNAELFARLGVSLMNRSAHYTYKESVYNDSNELIGYFTSPLYSHYTATNYALGYKKGKIELMLGVYTTNSTAYFTKSERFTVPYIKLNFNLFKF</sequence>
<keyword evidence="2" id="KW-1185">Reference proteome</keyword>
<reference evidence="2" key="1">
    <citation type="submission" date="2023-07" db="EMBL/GenBank/DDBJ databases">
        <title>Isolating and identifying novel microbial strains from the Mariana Trench.</title>
        <authorList>
            <person name="Fu H."/>
        </authorList>
    </citation>
    <scope>NUCLEOTIDE SEQUENCE [LARGE SCALE GENOMIC DNA]</scope>
    <source>
        <strain evidence="2">T-y2</strain>
    </source>
</reference>
<proteinExistence type="predicted"/>
<protein>
    <submittedName>
        <fullName evidence="1">Uncharacterized protein</fullName>
    </submittedName>
</protein>
<dbReference type="RefSeq" id="WP_311400371.1">
    <property type="nucleotide sequence ID" value="NZ_JAVRBG010000001.1"/>
</dbReference>
<comment type="caution">
    <text evidence="1">The sequence shown here is derived from an EMBL/GenBank/DDBJ whole genome shotgun (WGS) entry which is preliminary data.</text>
</comment>
<name>A0ABU2KFD3_9FLAO</name>
<dbReference type="Proteomes" id="UP001182991">
    <property type="component" value="Unassembled WGS sequence"/>
</dbReference>
<accession>A0ABU2KFD3</accession>
<evidence type="ECO:0000313" key="1">
    <source>
        <dbReference type="EMBL" id="MDT0293404.1"/>
    </source>
</evidence>
<organism evidence="1 2">
    <name type="scientific">Mesonia ostreae</name>
    <dbReference type="NCBI Taxonomy" id="861110"/>
    <lineage>
        <taxon>Bacteria</taxon>
        <taxon>Pseudomonadati</taxon>
        <taxon>Bacteroidota</taxon>
        <taxon>Flavobacteriia</taxon>
        <taxon>Flavobacteriales</taxon>
        <taxon>Flavobacteriaceae</taxon>
        <taxon>Mesonia</taxon>
    </lineage>
</organism>
<gene>
    <name evidence="1" type="ORF">RLT85_02025</name>
</gene>
<dbReference type="EMBL" id="JAVRBG010000001">
    <property type="protein sequence ID" value="MDT0293404.1"/>
    <property type="molecule type" value="Genomic_DNA"/>
</dbReference>
<evidence type="ECO:0000313" key="2">
    <source>
        <dbReference type="Proteomes" id="UP001182991"/>
    </source>
</evidence>